<dbReference type="InterPro" id="IPR010982">
    <property type="entry name" value="Lambda_DNA-bd_dom_sf"/>
</dbReference>
<evidence type="ECO:0000313" key="3">
    <source>
        <dbReference type="EMBL" id="RKS77794.1"/>
    </source>
</evidence>
<dbReference type="GO" id="GO:0005829">
    <property type="term" value="C:cytosol"/>
    <property type="evidence" value="ECO:0007669"/>
    <property type="project" value="TreeGrafter"/>
</dbReference>
<dbReference type="Gene3D" id="1.10.260.40">
    <property type="entry name" value="lambda repressor-like DNA-binding domains"/>
    <property type="match status" value="1"/>
</dbReference>
<dbReference type="InterPro" id="IPR050807">
    <property type="entry name" value="TransReg_Diox_bact_type"/>
</dbReference>
<dbReference type="Pfam" id="PF01381">
    <property type="entry name" value="HTH_3"/>
    <property type="match status" value="1"/>
</dbReference>
<protein>
    <submittedName>
        <fullName evidence="3">Helix-turn-helix protein</fullName>
    </submittedName>
</protein>
<dbReference type="RefSeq" id="WP_231121574.1">
    <property type="nucleotide sequence ID" value="NZ_RBWV01000010.1"/>
</dbReference>
<dbReference type="PANTHER" id="PTHR46797">
    <property type="entry name" value="HTH-TYPE TRANSCRIPTIONAL REGULATOR"/>
    <property type="match status" value="1"/>
</dbReference>
<comment type="caution">
    <text evidence="3">The sequence shown here is derived from an EMBL/GenBank/DDBJ whole genome shotgun (WGS) entry which is preliminary data.</text>
</comment>
<dbReference type="SUPFAM" id="SSF51182">
    <property type="entry name" value="RmlC-like cupins"/>
    <property type="match status" value="1"/>
</dbReference>
<dbReference type="SUPFAM" id="SSF47413">
    <property type="entry name" value="lambda repressor-like DNA-binding domains"/>
    <property type="match status" value="1"/>
</dbReference>
<feature type="domain" description="HTH cro/C1-type" evidence="2">
    <location>
        <begin position="15"/>
        <end position="69"/>
    </location>
</feature>
<dbReference type="PANTHER" id="PTHR46797:SF1">
    <property type="entry name" value="METHYLPHOSPHONATE SYNTHASE"/>
    <property type="match status" value="1"/>
</dbReference>
<evidence type="ECO:0000259" key="2">
    <source>
        <dbReference type="PROSITE" id="PS50943"/>
    </source>
</evidence>
<dbReference type="CDD" id="cd00093">
    <property type="entry name" value="HTH_XRE"/>
    <property type="match status" value="1"/>
</dbReference>
<dbReference type="PROSITE" id="PS50943">
    <property type="entry name" value="HTH_CROC1"/>
    <property type="match status" value="1"/>
</dbReference>
<organism evidence="3 4">
    <name type="scientific">Motilibacter peucedani</name>
    <dbReference type="NCBI Taxonomy" id="598650"/>
    <lineage>
        <taxon>Bacteria</taxon>
        <taxon>Bacillati</taxon>
        <taxon>Actinomycetota</taxon>
        <taxon>Actinomycetes</taxon>
        <taxon>Motilibacterales</taxon>
        <taxon>Motilibacteraceae</taxon>
        <taxon>Motilibacter</taxon>
    </lineage>
</organism>
<dbReference type="InterPro" id="IPR011051">
    <property type="entry name" value="RmlC_Cupin_sf"/>
</dbReference>
<dbReference type="Pfam" id="PF07883">
    <property type="entry name" value="Cupin_2"/>
    <property type="match status" value="1"/>
</dbReference>
<dbReference type="AlphaFoldDB" id="A0A420XSE8"/>
<dbReference type="GO" id="GO:0003700">
    <property type="term" value="F:DNA-binding transcription factor activity"/>
    <property type="evidence" value="ECO:0007669"/>
    <property type="project" value="TreeGrafter"/>
</dbReference>
<sequence>MPDADAVAAAVARNVRRLRQERGWTLDALASRAGLSKGMLVQVEQTRTNPSLGTLCRLADAIGVSLARLVELDEAPVVRVVAADQAAVLWRSENGSARLLVGSDRSSHLELWDWVLGPGEVHRSEEHAPGTQELLHVAAGVLTLDVDGHDHRVETDGAAVFQADRPHAYRNDGTVPLRLTMMVAQPESDLDPAVFEPAARLAP</sequence>
<dbReference type="InterPro" id="IPR013096">
    <property type="entry name" value="Cupin_2"/>
</dbReference>
<dbReference type="Proteomes" id="UP000281955">
    <property type="component" value="Unassembled WGS sequence"/>
</dbReference>
<dbReference type="EMBL" id="RBWV01000010">
    <property type="protein sequence ID" value="RKS77794.1"/>
    <property type="molecule type" value="Genomic_DNA"/>
</dbReference>
<evidence type="ECO:0000313" key="4">
    <source>
        <dbReference type="Proteomes" id="UP000281955"/>
    </source>
</evidence>
<dbReference type="InParanoid" id="A0A420XSE8"/>
<reference evidence="3 4" key="1">
    <citation type="submission" date="2018-10" db="EMBL/GenBank/DDBJ databases">
        <title>Genomic Encyclopedia of Archaeal and Bacterial Type Strains, Phase II (KMG-II): from individual species to whole genera.</title>
        <authorList>
            <person name="Goeker M."/>
        </authorList>
    </citation>
    <scope>NUCLEOTIDE SEQUENCE [LARGE SCALE GENOMIC DNA]</scope>
    <source>
        <strain evidence="3 4">RP-AC37</strain>
    </source>
</reference>
<dbReference type="InterPro" id="IPR001387">
    <property type="entry name" value="Cro/C1-type_HTH"/>
</dbReference>
<dbReference type="Gene3D" id="2.60.120.10">
    <property type="entry name" value="Jelly Rolls"/>
    <property type="match status" value="1"/>
</dbReference>
<name>A0A420XSE8_9ACTN</name>
<keyword evidence="4" id="KW-1185">Reference proteome</keyword>
<proteinExistence type="predicted"/>
<dbReference type="SMART" id="SM00530">
    <property type="entry name" value="HTH_XRE"/>
    <property type="match status" value="1"/>
</dbReference>
<accession>A0A420XSE8</accession>
<keyword evidence="1" id="KW-0238">DNA-binding</keyword>
<gene>
    <name evidence="3" type="ORF">CLV35_1492</name>
</gene>
<dbReference type="GO" id="GO:0003677">
    <property type="term" value="F:DNA binding"/>
    <property type="evidence" value="ECO:0007669"/>
    <property type="project" value="UniProtKB-KW"/>
</dbReference>
<dbReference type="InterPro" id="IPR014710">
    <property type="entry name" value="RmlC-like_jellyroll"/>
</dbReference>
<dbReference type="CDD" id="cd02209">
    <property type="entry name" value="cupin_XRE_C"/>
    <property type="match status" value="1"/>
</dbReference>
<evidence type="ECO:0000256" key="1">
    <source>
        <dbReference type="ARBA" id="ARBA00023125"/>
    </source>
</evidence>